<keyword evidence="11 14" id="KW-0503">Monooxygenase</keyword>
<name>A0AAJ6YNJ8_9HYME</name>
<evidence type="ECO:0000256" key="4">
    <source>
        <dbReference type="ARBA" id="ARBA00010617"/>
    </source>
</evidence>
<keyword evidence="15" id="KW-1133">Transmembrane helix</keyword>
<dbReference type="CDD" id="cd11056">
    <property type="entry name" value="CYP6-like"/>
    <property type="match status" value="1"/>
</dbReference>
<evidence type="ECO:0000256" key="11">
    <source>
        <dbReference type="ARBA" id="ARBA00023033"/>
    </source>
</evidence>
<gene>
    <name evidence="17" type="primary">LOC105364962</name>
</gene>
<dbReference type="GO" id="GO:0020037">
    <property type="term" value="F:heme binding"/>
    <property type="evidence" value="ECO:0007669"/>
    <property type="project" value="InterPro"/>
</dbReference>
<reference evidence="17" key="1">
    <citation type="submission" date="2025-08" db="UniProtKB">
        <authorList>
            <consortium name="RefSeq"/>
        </authorList>
    </citation>
    <scope>IDENTIFICATION</scope>
</reference>
<dbReference type="Gene3D" id="1.10.630.10">
    <property type="entry name" value="Cytochrome P450"/>
    <property type="match status" value="1"/>
</dbReference>
<keyword evidence="12 15" id="KW-0472">Membrane</keyword>
<keyword evidence="10 13" id="KW-0408">Iron</keyword>
<evidence type="ECO:0000256" key="6">
    <source>
        <dbReference type="ARBA" id="ARBA00022723"/>
    </source>
</evidence>
<dbReference type="PANTHER" id="PTHR24292">
    <property type="entry name" value="CYTOCHROME P450"/>
    <property type="match status" value="1"/>
</dbReference>
<dbReference type="GO" id="GO:0005789">
    <property type="term" value="C:endoplasmic reticulum membrane"/>
    <property type="evidence" value="ECO:0007669"/>
    <property type="project" value="UniProtKB-SubCell"/>
</dbReference>
<evidence type="ECO:0000256" key="1">
    <source>
        <dbReference type="ARBA" id="ARBA00001971"/>
    </source>
</evidence>
<dbReference type="GO" id="GO:0005506">
    <property type="term" value="F:iron ion binding"/>
    <property type="evidence" value="ECO:0007669"/>
    <property type="project" value="InterPro"/>
</dbReference>
<dbReference type="PRINTS" id="PR00385">
    <property type="entry name" value="P450"/>
</dbReference>
<organism evidence="16 17">
    <name type="scientific">Ceratosolen solmsi marchali</name>
    <dbReference type="NCBI Taxonomy" id="326594"/>
    <lineage>
        <taxon>Eukaryota</taxon>
        <taxon>Metazoa</taxon>
        <taxon>Ecdysozoa</taxon>
        <taxon>Arthropoda</taxon>
        <taxon>Hexapoda</taxon>
        <taxon>Insecta</taxon>
        <taxon>Pterygota</taxon>
        <taxon>Neoptera</taxon>
        <taxon>Endopterygota</taxon>
        <taxon>Hymenoptera</taxon>
        <taxon>Apocrita</taxon>
        <taxon>Proctotrupomorpha</taxon>
        <taxon>Chalcidoidea</taxon>
        <taxon>Agaonidae</taxon>
        <taxon>Agaoninae</taxon>
        <taxon>Ceratosolen</taxon>
    </lineage>
</organism>
<keyword evidence="16" id="KW-1185">Reference proteome</keyword>
<evidence type="ECO:0000256" key="14">
    <source>
        <dbReference type="RuleBase" id="RU000461"/>
    </source>
</evidence>
<dbReference type="RefSeq" id="XP_011501310.1">
    <property type="nucleotide sequence ID" value="XM_011503008.1"/>
</dbReference>
<sequence length="500" mass="58008">MEIGIIEMAGTLIILWLIYYYFTMTFDFWKSRGIPGPEPVPLFGNIRDIILGKVSIGNYVAEEYNKYKNYPMFGIFASRAPILIINDPEIIKDVMVKNFSSFLNRGNRIFEKVEPLSANLINLEAARWKPLRTKQTTMFSSAKLKDMFYLILECASNLETTLSAKIESNDIVECCNLAARFTTDVIGRCVFGIDMNALKDENSEFCKVGLKFVNVNKWRAFKMRFKQIFPFLFKLLGPIMYDYEINDFFINTMTRTMKHRKDNNIKRGDFVDLLNDLKDNADQLKDIELTDTLLTAQAFAFFFAGFDTSSTIISHILYELALNQSIQNKVRVEINEVLINNNEKLEFTLIQEMKYLNKIFCETLRKYPVITILTRQATNAFTFSQTQTTIPKDTRIWIPVYAIHRDPAIYTNPETFNPERFDEGNMKERHTFNYLPFGAGPRNCIGARFGNYQTKIGVITILKNYRVDICDKTPIPYVSNPRRFLLAPKEGIHLKFTKLK</sequence>
<keyword evidence="6 13" id="KW-0479">Metal-binding</keyword>
<evidence type="ECO:0000256" key="15">
    <source>
        <dbReference type="SAM" id="Phobius"/>
    </source>
</evidence>
<evidence type="ECO:0000256" key="13">
    <source>
        <dbReference type="PIRSR" id="PIRSR602401-1"/>
    </source>
</evidence>
<dbReference type="InterPro" id="IPR002401">
    <property type="entry name" value="Cyt_P450_E_grp-I"/>
</dbReference>
<evidence type="ECO:0000256" key="8">
    <source>
        <dbReference type="ARBA" id="ARBA00022848"/>
    </source>
</evidence>
<proteinExistence type="inferred from homology"/>
<dbReference type="PROSITE" id="PS00086">
    <property type="entry name" value="CYTOCHROME_P450"/>
    <property type="match status" value="1"/>
</dbReference>
<dbReference type="GO" id="GO:0004497">
    <property type="term" value="F:monooxygenase activity"/>
    <property type="evidence" value="ECO:0007669"/>
    <property type="project" value="UniProtKB-KW"/>
</dbReference>
<dbReference type="InterPro" id="IPR050476">
    <property type="entry name" value="Insect_CytP450_Detox"/>
</dbReference>
<keyword evidence="7" id="KW-0256">Endoplasmic reticulum</keyword>
<dbReference type="KEGG" id="csol:105364962"/>
<keyword evidence="9 14" id="KW-0560">Oxidoreductase</keyword>
<comment type="cofactor">
    <cofactor evidence="1 13">
        <name>heme</name>
        <dbReference type="ChEBI" id="CHEBI:30413"/>
    </cofactor>
</comment>
<evidence type="ECO:0000313" key="16">
    <source>
        <dbReference type="Proteomes" id="UP000695007"/>
    </source>
</evidence>
<evidence type="ECO:0000256" key="5">
    <source>
        <dbReference type="ARBA" id="ARBA00022617"/>
    </source>
</evidence>
<dbReference type="AlphaFoldDB" id="A0AAJ6YNJ8"/>
<evidence type="ECO:0000256" key="10">
    <source>
        <dbReference type="ARBA" id="ARBA00023004"/>
    </source>
</evidence>
<feature type="transmembrane region" description="Helical" evidence="15">
    <location>
        <begin position="6"/>
        <end position="22"/>
    </location>
</feature>
<dbReference type="GO" id="GO:0016705">
    <property type="term" value="F:oxidoreductase activity, acting on paired donors, with incorporation or reduction of molecular oxygen"/>
    <property type="evidence" value="ECO:0007669"/>
    <property type="project" value="InterPro"/>
</dbReference>
<dbReference type="SUPFAM" id="SSF48264">
    <property type="entry name" value="Cytochrome P450"/>
    <property type="match status" value="1"/>
</dbReference>
<comment type="similarity">
    <text evidence="4 14">Belongs to the cytochrome P450 family.</text>
</comment>
<dbReference type="InterPro" id="IPR017972">
    <property type="entry name" value="Cyt_P450_CS"/>
</dbReference>
<evidence type="ECO:0000256" key="2">
    <source>
        <dbReference type="ARBA" id="ARBA00004174"/>
    </source>
</evidence>
<evidence type="ECO:0000256" key="12">
    <source>
        <dbReference type="ARBA" id="ARBA00023136"/>
    </source>
</evidence>
<dbReference type="GeneID" id="105364962"/>
<feature type="binding site" description="axial binding residue" evidence="13">
    <location>
        <position position="444"/>
    </location>
    <ligand>
        <name>heme</name>
        <dbReference type="ChEBI" id="CHEBI:30413"/>
    </ligand>
    <ligandPart>
        <name>Fe</name>
        <dbReference type="ChEBI" id="CHEBI:18248"/>
    </ligandPart>
</feature>
<evidence type="ECO:0000256" key="9">
    <source>
        <dbReference type="ARBA" id="ARBA00023002"/>
    </source>
</evidence>
<dbReference type="InterPro" id="IPR036396">
    <property type="entry name" value="Cyt_P450_sf"/>
</dbReference>
<accession>A0AAJ6YNJ8</accession>
<dbReference type="InterPro" id="IPR001128">
    <property type="entry name" value="Cyt_P450"/>
</dbReference>
<dbReference type="Pfam" id="PF00067">
    <property type="entry name" value="p450"/>
    <property type="match status" value="1"/>
</dbReference>
<keyword evidence="8" id="KW-0492">Microsome</keyword>
<dbReference type="PRINTS" id="PR00463">
    <property type="entry name" value="EP450I"/>
</dbReference>
<evidence type="ECO:0000256" key="7">
    <source>
        <dbReference type="ARBA" id="ARBA00022824"/>
    </source>
</evidence>
<evidence type="ECO:0000256" key="3">
    <source>
        <dbReference type="ARBA" id="ARBA00004406"/>
    </source>
</evidence>
<protein>
    <submittedName>
        <fullName evidence="17">Cytochrome P450 6A1-like</fullName>
    </submittedName>
</protein>
<dbReference type="PANTHER" id="PTHR24292:SF54">
    <property type="entry name" value="CYP9F3-RELATED"/>
    <property type="match status" value="1"/>
</dbReference>
<evidence type="ECO:0000313" key="17">
    <source>
        <dbReference type="RefSeq" id="XP_011501310.1"/>
    </source>
</evidence>
<keyword evidence="15" id="KW-0812">Transmembrane</keyword>
<dbReference type="Proteomes" id="UP000695007">
    <property type="component" value="Unplaced"/>
</dbReference>
<dbReference type="FunFam" id="1.10.630.10:FF:000042">
    <property type="entry name" value="Cytochrome P450"/>
    <property type="match status" value="1"/>
</dbReference>
<keyword evidence="5 13" id="KW-0349">Heme</keyword>
<comment type="subcellular location">
    <subcellularLocation>
        <location evidence="3">Endoplasmic reticulum membrane</location>
        <topology evidence="3">Peripheral membrane protein</topology>
    </subcellularLocation>
    <subcellularLocation>
        <location evidence="2">Microsome membrane</location>
        <topology evidence="2">Peripheral membrane protein</topology>
    </subcellularLocation>
</comment>